<dbReference type="GO" id="GO:0000139">
    <property type="term" value="C:Golgi membrane"/>
    <property type="evidence" value="ECO:0007669"/>
    <property type="project" value="InterPro"/>
</dbReference>
<keyword evidence="7 12" id="KW-1133">Transmembrane helix</keyword>
<evidence type="ECO:0000256" key="7">
    <source>
        <dbReference type="ARBA" id="ARBA00022989"/>
    </source>
</evidence>
<sequence>MVEDCEHRLLELQYFISRDWKLDTVLYRKCQGDASRLCHTHGWNETSELMPPGAVFSCLYRHAYRTEEQGRRLSRECRAEVQRILHQRAMDVKLDPALQDKCMIDLGKWCSEKTETGQELECLQDHLDDLVSDCRDIVGNLTELESETEDIRLEPELYEACKSDIKNYCQNVPYGNAQRFCPEADSKNMLQCLKQNKNSEVMDPKCKQMITKRQITQNTDYRLNPVLRKACKADIPKFCQNILNRAKDDTELEGQVISCLKLKYADQRLSPDCEDQIRVIIQESALDYRLDPQLQMHCSEEVAPAEGFSDLAMQVMTSPSKNYILSVITVGICVLFLIGLMCGRITKRVTRELKDR</sequence>
<dbReference type="InterPro" id="IPR017873">
    <property type="entry name" value="Cys-rich_GLG1_repeat_euk"/>
</dbReference>
<dbReference type="PROSITE" id="PS51289">
    <property type="entry name" value="GLG1_C_RICH"/>
    <property type="match status" value="3"/>
</dbReference>
<dbReference type="PANTHER" id="PTHR11884:SF1">
    <property type="entry name" value="GOLGI APPARATUS PROTEIN 1"/>
    <property type="match status" value="1"/>
</dbReference>
<keyword evidence="8 12" id="KW-0472">Membrane</keyword>
<feature type="repeat" description="Cys-rich GLG1" evidence="11">
    <location>
        <begin position="72"/>
        <end position="131"/>
    </location>
</feature>
<keyword evidence="14" id="KW-1185">Reference proteome</keyword>
<keyword evidence="9" id="KW-0325">Glycoprotein</keyword>
<dbReference type="InterPro" id="IPR001893">
    <property type="entry name" value="Cys-rich_GLG1_repeat"/>
</dbReference>
<proteinExistence type="predicted"/>
<evidence type="ECO:0000256" key="6">
    <source>
        <dbReference type="ARBA" id="ARBA00022981"/>
    </source>
</evidence>
<feature type="transmembrane region" description="Helical" evidence="12">
    <location>
        <begin position="323"/>
        <end position="346"/>
    </location>
</feature>
<dbReference type="OrthoDB" id="2015434at2759"/>
<feature type="repeat" description="Cys-rich GLG1" evidence="11">
    <location>
        <begin position="1"/>
        <end position="67"/>
    </location>
</feature>
<reference evidence="14" key="2">
    <citation type="submission" date="2017-12" db="EMBL/GenBank/DDBJ databases">
        <title>Genome sequence of the Bar-tailed Godwit (Limosa lapponica baueri).</title>
        <authorList>
            <person name="Lima N.C.B."/>
            <person name="Parody-Merino A.M."/>
            <person name="Battley P.F."/>
            <person name="Fidler A.E."/>
            <person name="Prosdocimi F."/>
        </authorList>
    </citation>
    <scope>NUCLEOTIDE SEQUENCE [LARGE SCALE GENOMIC DNA]</scope>
</reference>
<dbReference type="AlphaFoldDB" id="A0A2I0TAT9"/>
<evidence type="ECO:0000256" key="9">
    <source>
        <dbReference type="ARBA" id="ARBA00023180"/>
    </source>
</evidence>
<evidence type="ECO:0000256" key="3">
    <source>
        <dbReference type="ARBA" id="ARBA00022692"/>
    </source>
</evidence>
<dbReference type="Proteomes" id="UP000233556">
    <property type="component" value="Unassembled WGS sequence"/>
</dbReference>
<evidence type="ECO:0000256" key="4">
    <source>
        <dbReference type="ARBA" id="ARBA00022729"/>
    </source>
</evidence>
<keyword evidence="3 12" id="KW-0812">Transmembrane</keyword>
<protein>
    <recommendedName>
        <fullName evidence="2">Golgi apparatus protein 1</fullName>
    </recommendedName>
</protein>
<gene>
    <name evidence="13" type="ORF">llap_18785</name>
</gene>
<evidence type="ECO:0000256" key="1">
    <source>
        <dbReference type="ARBA" id="ARBA00004479"/>
    </source>
</evidence>
<evidence type="ECO:0000256" key="8">
    <source>
        <dbReference type="ARBA" id="ARBA00023136"/>
    </source>
</evidence>
<evidence type="ECO:0000256" key="2">
    <source>
        <dbReference type="ARBA" id="ARBA00018563"/>
    </source>
</evidence>
<keyword evidence="5" id="KW-0677">Repeat</keyword>
<dbReference type="GO" id="GO:0017134">
    <property type="term" value="F:fibroblast growth factor binding"/>
    <property type="evidence" value="ECO:0007669"/>
    <property type="project" value="TreeGrafter"/>
</dbReference>
<comment type="subcellular location">
    <subcellularLocation>
        <location evidence="10">Golgi outpost</location>
    </subcellularLocation>
    <subcellularLocation>
        <location evidence="1">Membrane</location>
        <topology evidence="1">Single-pass type I membrane protein</topology>
    </subcellularLocation>
</comment>
<accession>A0A2I0TAT9</accession>
<evidence type="ECO:0000313" key="14">
    <source>
        <dbReference type="Proteomes" id="UP000233556"/>
    </source>
</evidence>
<evidence type="ECO:0000256" key="5">
    <source>
        <dbReference type="ARBA" id="ARBA00022737"/>
    </source>
</evidence>
<evidence type="ECO:0000313" key="13">
    <source>
        <dbReference type="EMBL" id="PKU30911.1"/>
    </source>
</evidence>
<evidence type="ECO:0000256" key="12">
    <source>
        <dbReference type="SAM" id="Phobius"/>
    </source>
</evidence>
<keyword evidence="4" id="KW-0732">Signal</keyword>
<reference evidence="14" key="1">
    <citation type="submission" date="2017-11" db="EMBL/GenBank/DDBJ databases">
        <authorList>
            <person name="Lima N.C."/>
            <person name="Parody-Merino A.M."/>
            <person name="Battley P.F."/>
            <person name="Fidler A.E."/>
            <person name="Prosdocimi F."/>
        </authorList>
    </citation>
    <scope>NUCLEOTIDE SEQUENCE [LARGE SCALE GENOMIC DNA]</scope>
</reference>
<evidence type="ECO:0000256" key="10">
    <source>
        <dbReference type="ARBA" id="ARBA00024182"/>
    </source>
</evidence>
<dbReference type="EMBL" id="KZ513734">
    <property type="protein sequence ID" value="PKU30911.1"/>
    <property type="molecule type" value="Genomic_DNA"/>
</dbReference>
<keyword evidence="6" id="KW-0730">Sialic acid</keyword>
<name>A0A2I0TAT9_LIMLA</name>
<dbReference type="PANTHER" id="PTHR11884">
    <property type="entry name" value="SELECTIN LIGAND RELATED"/>
    <property type="match status" value="1"/>
</dbReference>
<dbReference type="InterPro" id="IPR039728">
    <property type="entry name" value="GLG1"/>
</dbReference>
<dbReference type="Pfam" id="PF00839">
    <property type="entry name" value="Cys_rich_FGFR"/>
    <property type="match status" value="5"/>
</dbReference>
<organism evidence="13 14">
    <name type="scientific">Limosa lapponica baueri</name>
    <dbReference type="NCBI Taxonomy" id="1758121"/>
    <lineage>
        <taxon>Eukaryota</taxon>
        <taxon>Metazoa</taxon>
        <taxon>Chordata</taxon>
        <taxon>Craniata</taxon>
        <taxon>Vertebrata</taxon>
        <taxon>Euteleostomi</taxon>
        <taxon>Archelosauria</taxon>
        <taxon>Archosauria</taxon>
        <taxon>Dinosauria</taxon>
        <taxon>Saurischia</taxon>
        <taxon>Theropoda</taxon>
        <taxon>Coelurosauria</taxon>
        <taxon>Aves</taxon>
        <taxon>Neognathae</taxon>
        <taxon>Neoaves</taxon>
        <taxon>Charadriiformes</taxon>
        <taxon>Scolopacidae</taxon>
        <taxon>Limosa</taxon>
    </lineage>
</organism>
<feature type="repeat" description="Cys-rich GLG1" evidence="11">
    <location>
        <begin position="201"/>
        <end position="268"/>
    </location>
</feature>
<evidence type="ECO:0000256" key="11">
    <source>
        <dbReference type="PROSITE-ProRule" id="PRU00622"/>
    </source>
</evidence>